<dbReference type="Proteomes" id="UP000237819">
    <property type="component" value="Unassembled WGS sequence"/>
</dbReference>
<dbReference type="AlphaFoldDB" id="A0A2S8GNB6"/>
<protein>
    <submittedName>
        <fullName evidence="1">Uncharacterized protein</fullName>
    </submittedName>
</protein>
<dbReference type="OrthoDB" id="9851939at2"/>
<reference evidence="1 2" key="1">
    <citation type="submission" date="2018-02" db="EMBL/GenBank/DDBJ databases">
        <title>Comparative genomes isolates from brazilian mangrove.</title>
        <authorList>
            <person name="Araujo J.E."/>
            <person name="Taketani R.G."/>
            <person name="Silva M.C.P."/>
            <person name="Loureco M.V."/>
            <person name="Andreote F.D."/>
        </authorList>
    </citation>
    <scope>NUCLEOTIDE SEQUENCE [LARGE SCALE GENOMIC DNA]</scope>
    <source>
        <strain evidence="1 2">Nap-Phe MGV</strain>
    </source>
</reference>
<accession>A0A2S8GNB6</accession>
<organism evidence="1 2">
    <name type="scientific">Blastopirellula marina</name>
    <dbReference type="NCBI Taxonomy" id="124"/>
    <lineage>
        <taxon>Bacteria</taxon>
        <taxon>Pseudomonadati</taxon>
        <taxon>Planctomycetota</taxon>
        <taxon>Planctomycetia</taxon>
        <taxon>Pirellulales</taxon>
        <taxon>Pirellulaceae</taxon>
        <taxon>Blastopirellula</taxon>
    </lineage>
</organism>
<comment type="caution">
    <text evidence="1">The sequence shown here is derived from an EMBL/GenBank/DDBJ whole genome shotgun (WGS) entry which is preliminary data.</text>
</comment>
<dbReference type="EMBL" id="PUHZ01000012">
    <property type="protein sequence ID" value="PQO45851.1"/>
    <property type="molecule type" value="Genomic_DNA"/>
</dbReference>
<evidence type="ECO:0000313" key="2">
    <source>
        <dbReference type="Proteomes" id="UP000237819"/>
    </source>
</evidence>
<proteinExistence type="predicted"/>
<evidence type="ECO:0000313" key="1">
    <source>
        <dbReference type="EMBL" id="PQO45851.1"/>
    </source>
</evidence>
<dbReference type="RefSeq" id="WP_105335551.1">
    <property type="nucleotide sequence ID" value="NZ_PUHZ01000012.1"/>
</dbReference>
<gene>
    <name evidence="1" type="ORF">C5Y93_11375</name>
</gene>
<sequence length="97" mass="10610">MKLLVAGLFGCVLLLGGLLLLEKADDVVNGPVPTDAQRDTLSKRFVRAIANWMIDKGMRDGPPQNRRQPPSGMAFYSLPPSELLLHDGDSINHAEGW</sequence>
<name>A0A2S8GNB6_9BACT</name>